<keyword evidence="1" id="KW-0175">Coiled coil</keyword>
<evidence type="ECO:0000313" key="2">
    <source>
        <dbReference type="EMBL" id="AVF44271.1"/>
    </source>
</evidence>
<dbReference type="EMBL" id="CP014019">
    <property type="protein sequence ID" value="AVF44271.1"/>
    <property type="molecule type" value="Genomic_DNA"/>
</dbReference>
<evidence type="ECO:0000313" key="3">
    <source>
        <dbReference type="Proteomes" id="UP000237921"/>
    </source>
</evidence>
<reference evidence="3" key="1">
    <citation type="submission" date="2017-12" db="EMBL/GenBank/DDBJ databases">
        <title>FDA dAtabase for Regulatory Grade micrObial Sequences (FDA-ARGOS): Supporting development and validation of Infectious Disease Dx tests.</title>
        <authorList>
            <person name="Hoffmann M."/>
            <person name="Allard M."/>
            <person name="Evans P."/>
            <person name="Brown E."/>
            <person name="Tallon L."/>
            <person name="Sadzewicz L."/>
            <person name="Sengamalay N."/>
            <person name="Ott S."/>
            <person name="Godinez A."/>
            <person name="Nagaraj S."/>
            <person name="Vavikolanu K."/>
            <person name="Aluvathingal J."/>
            <person name="Nadendla S."/>
            <person name="Sichtig H."/>
        </authorList>
    </citation>
    <scope>NUCLEOTIDE SEQUENCE [LARGE SCALE GENOMIC DNA]</scope>
    <source>
        <strain evidence="3">FDAARGOS_129</strain>
    </source>
</reference>
<accession>A0A2L1VGP9</accession>
<dbReference type="AlphaFoldDB" id="A0A2L1VGP9"/>
<protein>
    <submittedName>
        <fullName evidence="2">Uncharacterized protein</fullName>
    </submittedName>
</protein>
<organism evidence="2 3">
    <name type="scientific">Acinetobacter nosocomialis</name>
    <dbReference type="NCBI Taxonomy" id="106654"/>
    <lineage>
        <taxon>Bacteria</taxon>
        <taxon>Pseudomonadati</taxon>
        <taxon>Pseudomonadota</taxon>
        <taxon>Gammaproteobacteria</taxon>
        <taxon>Moraxellales</taxon>
        <taxon>Moraxellaceae</taxon>
        <taxon>Acinetobacter</taxon>
        <taxon>Acinetobacter calcoaceticus/baumannii complex</taxon>
    </lineage>
</organism>
<feature type="coiled-coil region" evidence="1">
    <location>
        <begin position="17"/>
        <end position="44"/>
    </location>
</feature>
<evidence type="ECO:0000256" key="1">
    <source>
        <dbReference type="SAM" id="Coils"/>
    </source>
</evidence>
<dbReference type="Proteomes" id="UP000237921">
    <property type="component" value="Chromosome"/>
</dbReference>
<name>A0A2L1VGP9_ACINO</name>
<dbReference type="RefSeq" id="WP_017398280.1">
    <property type="nucleotide sequence ID" value="NZ_BKYR01000001.1"/>
</dbReference>
<sequence>MPKYLLLAEKISKNIKKEHTNNHLKNLNNLIMEIKKAINGTELKFLYNFFDFGGTFLNLQDELPFKLDISLIPIYKSEEDFIFWLADFIDRITIDTSKGDFSIKKKLAILHSIVEKIDL</sequence>
<gene>
    <name evidence="2" type="ORF">AL533_07680</name>
</gene>
<proteinExistence type="predicted"/>